<evidence type="ECO:0000256" key="11">
    <source>
        <dbReference type="ARBA" id="ARBA00023136"/>
    </source>
</evidence>
<evidence type="ECO:0000256" key="9">
    <source>
        <dbReference type="ARBA" id="ARBA00022989"/>
    </source>
</evidence>
<keyword evidence="10 13" id="KW-0482">Metalloprotease</keyword>
<keyword evidence="5" id="KW-0812">Transmembrane</keyword>
<comment type="function">
    <text evidence="13">Metalloprotease that acts as a negative regulator of the Wnt signaling pathway.</text>
</comment>
<keyword evidence="6 13" id="KW-0479">Metal-binding</keyword>
<dbReference type="Proteomes" id="UP000440578">
    <property type="component" value="Unassembled WGS sequence"/>
</dbReference>
<keyword evidence="4 13" id="KW-0645">Protease</keyword>
<dbReference type="AlphaFoldDB" id="A0A6A4VRS9"/>
<evidence type="ECO:0000313" key="15">
    <source>
        <dbReference type="Proteomes" id="UP000440578"/>
    </source>
</evidence>
<accession>A0A6A4VRS9</accession>
<comment type="subcellular location">
    <subcellularLocation>
        <location evidence="13">Cell membrane</location>
        <topology evidence="13">Single-pass type I membrane protein</topology>
    </subcellularLocation>
    <subcellularLocation>
        <location evidence="2">Membrane</location>
        <topology evidence="2">Single-pass type I membrane protein</topology>
    </subcellularLocation>
</comment>
<evidence type="ECO:0000256" key="4">
    <source>
        <dbReference type="ARBA" id="ARBA00022670"/>
    </source>
</evidence>
<reference evidence="14 15" key="1">
    <citation type="submission" date="2019-07" db="EMBL/GenBank/DDBJ databases">
        <title>Draft genome assembly of a fouling barnacle, Amphibalanus amphitrite (Darwin, 1854): The first reference genome for Thecostraca.</title>
        <authorList>
            <person name="Kim W."/>
        </authorList>
    </citation>
    <scope>NUCLEOTIDE SEQUENCE [LARGE SCALE GENOMIC DNA]</scope>
    <source>
        <strain evidence="14">SNU_AA5</strain>
        <tissue evidence="14">Soma without cirri and trophi</tissue>
    </source>
</reference>
<evidence type="ECO:0000256" key="8">
    <source>
        <dbReference type="ARBA" id="ARBA00022801"/>
    </source>
</evidence>
<organism evidence="14 15">
    <name type="scientific">Amphibalanus amphitrite</name>
    <name type="common">Striped barnacle</name>
    <name type="synonym">Balanus amphitrite</name>
    <dbReference type="NCBI Taxonomy" id="1232801"/>
    <lineage>
        <taxon>Eukaryota</taxon>
        <taxon>Metazoa</taxon>
        <taxon>Ecdysozoa</taxon>
        <taxon>Arthropoda</taxon>
        <taxon>Crustacea</taxon>
        <taxon>Multicrustacea</taxon>
        <taxon>Cirripedia</taxon>
        <taxon>Thoracica</taxon>
        <taxon>Thoracicalcarea</taxon>
        <taxon>Balanomorpha</taxon>
        <taxon>Balanoidea</taxon>
        <taxon>Balanidae</taxon>
        <taxon>Amphibalaninae</taxon>
        <taxon>Amphibalanus</taxon>
    </lineage>
</organism>
<dbReference type="GO" id="GO:0005886">
    <property type="term" value="C:plasma membrane"/>
    <property type="evidence" value="ECO:0007669"/>
    <property type="project" value="UniProtKB-SubCell"/>
</dbReference>
<keyword evidence="13" id="KW-0879">Wnt signaling pathway</keyword>
<dbReference type="GO" id="GO:0004222">
    <property type="term" value="F:metalloendopeptidase activity"/>
    <property type="evidence" value="ECO:0007669"/>
    <property type="project" value="UniProtKB-UniRule"/>
</dbReference>
<keyword evidence="15" id="KW-1185">Reference proteome</keyword>
<evidence type="ECO:0000256" key="10">
    <source>
        <dbReference type="ARBA" id="ARBA00023049"/>
    </source>
</evidence>
<dbReference type="OrthoDB" id="10040378at2759"/>
<proteinExistence type="inferred from homology"/>
<evidence type="ECO:0000256" key="6">
    <source>
        <dbReference type="ARBA" id="ARBA00022723"/>
    </source>
</evidence>
<name>A0A6A4VRS9_AMPAM</name>
<keyword evidence="11" id="KW-0472">Membrane</keyword>
<dbReference type="GO" id="GO:0006508">
    <property type="term" value="P:proteolysis"/>
    <property type="evidence" value="ECO:0007669"/>
    <property type="project" value="UniProtKB-KW"/>
</dbReference>
<comment type="cofactor">
    <cofactor evidence="13">
        <name>Mn(2+)</name>
        <dbReference type="ChEBI" id="CHEBI:29035"/>
    </cofactor>
    <cofactor evidence="13">
        <name>Co(2+)</name>
        <dbReference type="ChEBI" id="CHEBI:48828"/>
    </cofactor>
    <text evidence="13">Divalent metal cations. Mn(2+) or Co(2+).</text>
</comment>
<evidence type="ECO:0000256" key="3">
    <source>
        <dbReference type="ARBA" id="ARBA00008261"/>
    </source>
</evidence>
<dbReference type="GO" id="GO:0046872">
    <property type="term" value="F:metal ion binding"/>
    <property type="evidence" value="ECO:0007669"/>
    <property type="project" value="UniProtKB-UniRule"/>
</dbReference>
<evidence type="ECO:0000256" key="1">
    <source>
        <dbReference type="ARBA" id="ARBA00001941"/>
    </source>
</evidence>
<gene>
    <name evidence="14" type="primary">Trabd2b</name>
    <name evidence="14" type="ORF">FJT64_008783</name>
</gene>
<protein>
    <recommendedName>
        <fullName evidence="13">Metalloprotease TIKI homolog</fullName>
        <ecNumber evidence="13">3.4.-.-</ecNumber>
    </recommendedName>
</protein>
<evidence type="ECO:0000256" key="13">
    <source>
        <dbReference type="RuleBase" id="RU369069"/>
    </source>
</evidence>
<dbReference type="GO" id="GO:0030178">
    <property type="term" value="P:negative regulation of Wnt signaling pathway"/>
    <property type="evidence" value="ECO:0007669"/>
    <property type="project" value="UniProtKB-UniRule"/>
</dbReference>
<dbReference type="CDD" id="cd14789">
    <property type="entry name" value="Tiki"/>
    <property type="match status" value="1"/>
</dbReference>
<comment type="caution">
    <text evidence="14">The sequence shown here is derived from an EMBL/GenBank/DDBJ whole genome shotgun (WGS) entry which is preliminary data.</text>
</comment>
<sequence length="346" mass="40002">MLGPLTVALLRSFQSRQSSFLWRIDTKPPSYFFGTIHVPYNRVWEHIPENVKRAFRLADSVFFELDLTDEHTISALTKCQLLPRGARLEQLLPGDIYRRLEKHLDYVRNMMPLWLTADQRGRGLYADYLFNAIAGNWEQKRPIWVMLMVNMLTESDVRARGVPVLDLYLALEAKKTKRTGAVERVEEQCLPLNGLNISQVVFALNQTLNQHESIRAGEETPLYTTEDLIRHYNCGDLDEVIFRRDSSQIPPSVFQVPPLQSAAAAASAAQRVTAHSIEEYFRDELIYKRNRRMGERILELLWARPNESYFFAFGAGHFLGNYSVLDVLRQAGYKVTKVGPRERIRR</sequence>
<dbReference type="InterPro" id="IPR002816">
    <property type="entry name" value="TraB/PrgY/GumN_fam"/>
</dbReference>
<keyword evidence="9" id="KW-1133">Transmembrane helix</keyword>
<dbReference type="Pfam" id="PF01963">
    <property type="entry name" value="TraB_PrgY_gumN"/>
    <property type="match status" value="1"/>
</dbReference>
<comment type="similarity">
    <text evidence="3 13">Belongs to the TIKI family.</text>
</comment>
<dbReference type="EC" id="3.4.-.-" evidence="13"/>
<evidence type="ECO:0000256" key="12">
    <source>
        <dbReference type="ARBA" id="ARBA00023180"/>
    </source>
</evidence>
<keyword evidence="13" id="KW-1003">Cell membrane</keyword>
<evidence type="ECO:0000256" key="2">
    <source>
        <dbReference type="ARBA" id="ARBA00004479"/>
    </source>
</evidence>
<keyword evidence="12" id="KW-0325">Glycoprotein</keyword>
<evidence type="ECO:0000256" key="5">
    <source>
        <dbReference type="ARBA" id="ARBA00022692"/>
    </source>
</evidence>
<keyword evidence="8 13" id="KW-0378">Hydrolase</keyword>
<evidence type="ECO:0000256" key="7">
    <source>
        <dbReference type="ARBA" id="ARBA00022729"/>
    </source>
</evidence>
<keyword evidence="7 13" id="KW-0732">Signal</keyword>
<evidence type="ECO:0000313" key="14">
    <source>
        <dbReference type="EMBL" id="KAF0293392.1"/>
    </source>
</evidence>
<dbReference type="EMBL" id="VIIS01001750">
    <property type="protein sequence ID" value="KAF0293392.1"/>
    <property type="molecule type" value="Genomic_DNA"/>
</dbReference>
<dbReference type="PANTHER" id="PTHR31120">
    <property type="entry name" value="METALLOPROTEASE TIKI"/>
    <property type="match status" value="1"/>
</dbReference>
<comment type="cofactor">
    <cofactor evidence="1">
        <name>Co(2+)</name>
        <dbReference type="ChEBI" id="CHEBI:48828"/>
    </cofactor>
</comment>
<dbReference type="GO" id="GO:0016055">
    <property type="term" value="P:Wnt signaling pathway"/>
    <property type="evidence" value="ECO:0007669"/>
    <property type="project" value="UniProtKB-KW"/>
</dbReference>
<dbReference type="InterPro" id="IPR040230">
    <property type="entry name" value="TIKI1/2-like"/>
</dbReference>
<dbReference type="PANTHER" id="PTHR31120:SF6">
    <property type="entry name" value="METALLOPROTEASE TIKI HOMOLOG"/>
    <property type="match status" value="1"/>
</dbReference>